<evidence type="ECO:0000256" key="3">
    <source>
        <dbReference type="ARBA" id="ARBA00022679"/>
    </source>
</evidence>
<evidence type="ECO:0000259" key="8">
    <source>
        <dbReference type="Pfam" id="PF19244"/>
    </source>
</evidence>
<protein>
    <recommendedName>
        <fullName evidence="8">Poly(A) polymerase catalytic subunit domain-containing protein</fullName>
    </recommendedName>
</protein>
<dbReference type="InterPro" id="IPR045355">
    <property type="entry name" value="PolyA_pol_cat_su"/>
</dbReference>
<evidence type="ECO:0000256" key="1">
    <source>
        <dbReference type="ARBA" id="ARBA00004328"/>
    </source>
</evidence>
<keyword evidence="3" id="KW-0808">Transferase</keyword>
<dbReference type="AlphaFoldDB" id="A0A6C0AIZ4"/>
<organism evidence="9">
    <name type="scientific">viral metagenome</name>
    <dbReference type="NCBI Taxonomy" id="1070528"/>
    <lineage>
        <taxon>unclassified sequences</taxon>
        <taxon>metagenomes</taxon>
        <taxon>organismal metagenomes</taxon>
    </lineage>
</organism>
<dbReference type="EMBL" id="MN740651">
    <property type="protein sequence ID" value="QHS79749.1"/>
    <property type="molecule type" value="Genomic_DNA"/>
</dbReference>
<evidence type="ECO:0000313" key="9">
    <source>
        <dbReference type="EMBL" id="QHS79749.1"/>
    </source>
</evidence>
<dbReference type="Pfam" id="PF19244">
    <property type="entry name" value="Poly_A_pol_cat"/>
    <property type="match status" value="1"/>
</dbReference>
<name>A0A6C0AIZ4_9ZZZZ</name>
<dbReference type="GO" id="GO:0044423">
    <property type="term" value="C:virion component"/>
    <property type="evidence" value="ECO:0007669"/>
    <property type="project" value="UniProtKB-KW"/>
</dbReference>
<evidence type="ECO:0000256" key="5">
    <source>
        <dbReference type="ARBA" id="ARBA00022840"/>
    </source>
</evidence>
<evidence type="ECO:0000256" key="4">
    <source>
        <dbReference type="ARBA" id="ARBA00022741"/>
    </source>
</evidence>
<evidence type="ECO:0000256" key="7">
    <source>
        <dbReference type="ARBA" id="ARBA00023163"/>
    </source>
</evidence>
<feature type="domain" description="Poly(A) polymerase catalytic subunit" evidence="8">
    <location>
        <begin position="29"/>
        <end position="157"/>
    </location>
</feature>
<sequence length="433" mass="49891">MDAKIIKEAENRIAYDAAHEPTIKKILQTVREFIQKRRVLCYGGTAINNLLPVSDQFYDPNFDIPDYDFYSEQPQLHAMELADTFHSQGFKSIEVKPGAHLMTFKVFVEFTGVADITYLDPSIFKRLWKEEVVKDGIHYVSPNFLRMSMYLELSRPRGDVSRWEKVYKRLMRLNKHYPVGCTPHTASSDVVTVSETERDAIEKVLQSKSVILLGLHAADLHSRKRTNVWEVPIDILATPETYEATVSVFTKIFESRNAKAHPHPAYAELLPEHTDIEGSNDFVYCRLFKTNACHSYHQLQSGLKVASIPTLLQFFFAFVYADAHMIEGYDENRIICICQRLMDLAASTKRRYKLLTPLDCLGRQETLIDIKTHTGELREKLPKKSDEFMKLFFTYKPGSLNRTQKSRVRESLKKTMKSSFVPAELVTDKLSTE</sequence>
<accession>A0A6C0AIZ4</accession>
<dbReference type="GO" id="GO:0016740">
    <property type="term" value="F:transferase activity"/>
    <property type="evidence" value="ECO:0007669"/>
    <property type="project" value="UniProtKB-KW"/>
</dbReference>
<keyword evidence="4" id="KW-0547">Nucleotide-binding</keyword>
<comment type="subcellular location">
    <subcellularLocation>
        <location evidence="1">Virion</location>
    </subcellularLocation>
</comment>
<dbReference type="GO" id="GO:0006397">
    <property type="term" value="P:mRNA processing"/>
    <property type="evidence" value="ECO:0007669"/>
    <property type="project" value="UniProtKB-KW"/>
</dbReference>
<evidence type="ECO:0000256" key="6">
    <source>
        <dbReference type="ARBA" id="ARBA00022844"/>
    </source>
</evidence>
<dbReference type="GO" id="GO:0005524">
    <property type="term" value="F:ATP binding"/>
    <property type="evidence" value="ECO:0007669"/>
    <property type="project" value="UniProtKB-KW"/>
</dbReference>
<keyword evidence="7" id="KW-0804">Transcription</keyword>
<keyword evidence="5" id="KW-0067">ATP-binding</keyword>
<evidence type="ECO:0000256" key="2">
    <source>
        <dbReference type="ARBA" id="ARBA00022664"/>
    </source>
</evidence>
<keyword evidence="6" id="KW-0946">Virion</keyword>
<reference evidence="9" key="1">
    <citation type="journal article" date="2020" name="Nature">
        <title>Giant virus diversity and host interactions through global metagenomics.</title>
        <authorList>
            <person name="Schulz F."/>
            <person name="Roux S."/>
            <person name="Paez-Espino D."/>
            <person name="Jungbluth S."/>
            <person name="Walsh D.A."/>
            <person name="Denef V.J."/>
            <person name="McMahon K.D."/>
            <person name="Konstantinidis K.T."/>
            <person name="Eloe-Fadrosh E.A."/>
            <person name="Kyrpides N.C."/>
            <person name="Woyke T."/>
        </authorList>
    </citation>
    <scope>NUCLEOTIDE SEQUENCE</scope>
    <source>
        <strain evidence="9">GVMAG-S-1035303-20</strain>
    </source>
</reference>
<keyword evidence="2" id="KW-0507">mRNA processing</keyword>
<proteinExistence type="predicted"/>